<proteinExistence type="predicted"/>
<sequence>MFLLSSTLDPFELKASCYEACPSMRKGGKWNLLGDEDIKAIKAHGPIQAPIGPVTRTRAKRFKEELNTLVRRVLQQQESMFTTEGEQRLVLLLKCDPGENQSAIHVQG</sequence>
<dbReference type="Proteomes" id="UP000585474">
    <property type="component" value="Unassembled WGS sequence"/>
</dbReference>
<dbReference type="EMBL" id="BJWL01000099">
    <property type="protein sequence ID" value="GFS29791.1"/>
    <property type="molecule type" value="Genomic_DNA"/>
</dbReference>
<accession>A0A7J0D8P5</accession>
<reference evidence="2" key="1">
    <citation type="submission" date="2019-07" db="EMBL/GenBank/DDBJ databases">
        <title>De Novo Assembly of kiwifruit Actinidia rufa.</title>
        <authorList>
            <person name="Sugita-Konishi S."/>
            <person name="Sato K."/>
            <person name="Mori E."/>
            <person name="Abe Y."/>
            <person name="Kisaki G."/>
            <person name="Hamano K."/>
            <person name="Suezawa K."/>
            <person name="Otani M."/>
            <person name="Fukuda T."/>
            <person name="Manabe T."/>
            <person name="Gomi K."/>
            <person name="Tabuchi M."/>
            <person name="Akimitsu K."/>
            <person name="Kataoka I."/>
        </authorList>
    </citation>
    <scope>NUCLEOTIDE SEQUENCE [LARGE SCALE GENOMIC DNA]</scope>
    <source>
        <strain evidence="2">cv. Fuchu</strain>
    </source>
</reference>
<evidence type="ECO:0000313" key="1">
    <source>
        <dbReference type="EMBL" id="GFS29791.1"/>
    </source>
</evidence>
<gene>
    <name evidence="1" type="ORF">Acr_00g0008510</name>
</gene>
<protein>
    <submittedName>
        <fullName evidence="1">Uncharacterized protein</fullName>
    </submittedName>
</protein>
<dbReference type="AlphaFoldDB" id="A0A7J0D8P5"/>
<comment type="caution">
    <text evidence="1">The sequence shown here is derived from an EMBL/GenBank/DDBJ whole genome shotgun (WGS) entry which is preliminary data.</text>
</comment>
<organism evidence="1 2">
    <name type="scientific">Actinidia rufa</name>
    <dbReference type="NCBI Taxonomy" id="165716"/>
    <lineage>
        <taxon>Eukaryota</taxon>
        <taxon>Viridiplantae</taxon>
        <taxon>Streptophyta</taxon>
        <taxon>Embryophyta</taxon>
        <taxon>Tracheophyta</taxon>
        <taxon>Spermatophyta</taxon>
        <taxon>Magnoliopsida</taxon>
        <taxon>eudicotyledons</taxon>
        <taxon>Gunneridae</taxon>
        <taxon>Pentapetalae</taxon>
        <taxon>asterids</taxon>
        <taxon>Ericales</taxon>
        <taxon>Actinidiaceae</taxon>
        <taxon>Actinidia</taxon>
    </lineage>
</organism>
<dbReference type="OrthoDB" id="1732171at2759"/>
<evidence type="ECO:0000313" key="2">
    <source>
        <dbReference type="Proteomes" id="UP000585474"/>
    </source>
</evidence>
<name>A0A7J0D8P5_9ERIC</name>
<keyword evidence="2" id="KW-1185">Reference proteome</keyword>